<sequence length="105" mass="12035">MRSLLLHPSTSKRTVSHILQTLTSFPHPPLLNPSSSSLTALLATPTLPHDRSSYRRILSPPRCGGHRRVPFGPSSGRRAIHSCRSKHYYATKPRTLLFLWLRKWW</sequence>
<name>A0AAQ3RQA5_VIGMU</name>
<dbReference type="Proteomes" id="UP001374535">
    <property type="component" value="Chromosome 8"/>
</dbReference>
<reference evidence="1 2" key="1">
    <citation type="journal article" date="2023" name="Life. Sci Alliance">
        <title>Evolutionary insights into 3D genome organization and epigenetic landscape of Vigna mungo.</title>
        <authorList>
            <person name="Junaid A."/>
            <person name="Singh B."/>
            <person name="Bhatia S."/>
        </authorList>
    </citation>
    <scope>NUCLEOTIDE SEQUENCE [LARGE SCALE GENOMIC DNA]</scope>
    <source>
        <strain evidence="1">Urdbean</strain>
    </source>
</reference>
<evidence type="ECO:0000313" key="2">
    <source>
        <dbReference type="Proteomes" id="UP001374535"/>
    </source>
</evidence>
<dbReference type="EMBL" id="CP144693">
    <property type="protein sequence ID" value="WVZ00136.1"/>
    <property type="molecule type" value="Genomic_DNA"/>
</dbReference>
<organism evidence="1 2">
    <name type="scientific">Vigna mungo</name>
    <name type="common">Black gram</name>
    <name type="synonym">Phaseolus mungo</name>
    <dbReference type="NCBI Taxonomy" id="3915"/>
    <lineage>
        <taxon>Eukaryota</taxon>
        <taxon>Viridiplantae</taxon>
        <taxon>Streptophyta</taxon>
        <taxon>Embryophyta</taxon>
        <taxon>Tracheophyta</taxon>
        <taxon>Spermatophyta</taxon>
        <taxon>Magnoliopsida</taxon>
        <taxon>eudicotyledons</taxon>
        <taxon>Gunneridae</taxon>
        <taxon>Pentapetalae</taxon>
        <taxon>rosids</taxon>
        <taxon>fabids</taxon>
        <taxon>Fabales</taxon>
        <taxon>Fabaceae</taxon>
        <taxon>Papilionoideae</taxon>
        <taxon>50 kb inversion clade</taxon>
        <taxon>NPAAA clade</taxon>
        <taxon>indigoferoid/millettioid clade</taxon>
        <taxon>Phaseoleae</taxon>
        <taxon>Vigna</taxon>
    </lineage>
</organism>
<accession>A0AAQ3RQA5</accession>
<evidence type="ECO:0000313" key="1">
    <source>
        <dbReference type="EMBL" id="WVZ00136.1"/>
    </source>
</evidence>
<proteinExistence type="predicted"/>
<gene>
    <name evidence="1" type="ORF">V8G54_026205</name>
</gene>
<keyword evidence="2" id="KW-1185">Reference proteome</keyword>
<protein>
    <submittedName>
        <fullName evidence="1">Uncharacterized protein</fullName>
    </submittedName>
</protein>
<dbReference type="AlphaFoldDB" id="A0AAQ3RQA5"/>